<dbReference type="PROSITE" id="PS51257">
    <property type="entry name" value="PROKAR_LIPOPROTEIN"/>
    <property type="match status" value="1"/>
</dbReference>
<organism evidence="3 4">
    <name type="scientific">Williamsia herbipolensis</name>
    <dbReference type="NCBI Taxonomy" id="1603258"/>
    <lineage>
        <taxon>Bacteria</taxon>
        <taxon>Bacillati</taxon>
        <taxon>Actinomycetota</taxon>
        <taxon>Actinomycetes</taxon>
        <taxon>Mycobacteriales</taxon>
        <taxon>Nocardiaceae</taxon>
        <taxon>Williamsia</taxon>
    </lineage>
</organism>
<evidence type="ECO:0000313" key="3">
    <source>
        <dbReference type="EMBL" id="WUM18627.1"/>
    </source>
</evidence>
<keyword evidence="4" id="KW-1185">Reference proteome</keyword>
<dbReference type="InterPro" id="IPR012347">
    <property type="entry name" value="Ferritin-like"/>
</dbReference>
<dbReference type="Proteomes" id="UP001432128">
    <property type="component" value="Chromosome"/>
</dbReference>
<dbReference type="Pfam" id="PF03713">
    <property type="entry name" value="DUF305"/>
    <property type="match status" value="1"/>
</dbReference>
<reference evidence="3 4" key="1">
    <citation type="submission" date="2022-10" db="EMBL/GenBank/DDBJ databases">
        <title>The complete genomes of actinobacterial strains from the NBC collection.</title>
        <authorList>
            <person name="Joergensen T.S."/>
            <person name="Alvarez Arevalo M."/>
            <person name="Sterndorff E.B."/>
            <person name="Faurdal D."/>
            <person name="Vuksanovic O."/>
            <person name="Mourched A.-S."/>
            <person name="Charusanti P."/>
            <person name="Shaw S."/>
            <person name="Blin K."/>
            <person name="Weber T."/>
        </authorList>
    </citation>
    <scope>NUCLEOTIDE SEQUENCE [LARGE SCALE GENOMIC DNA]</scope>
    <source>
        <strain evidence="3 4">NBC_00319</strain>
    </source>
</reference>
<dbReference type="RefSeq" id="WP_328856238.1">
    <property type="nucleotide sequence ID" value="NZ_CP108021.1"/>
</dbReference>
<evidence type="ECO:0000256" key="1">
    <source>
        <dbReference type="SAM" id="SignalP"/>
    </source>
</evidence>
<protein>
    <submittedName>
        <fullName evidence="3">DUF305 domain-containing protein</fullName>
    </submittedName>
</protein>
<feature type="signal peptide" evidence="1">
    <location>
        <begin position="1"/>
        <end position="28"/>
    </location>
</feature>
<gene>
    <name evidence="3" type="ORF">OG579_12840</name>
</gene>
<keyword evidence="1" id="KW-0732">Signal</keyword>
<accession>A0AAU4JY12</accession>
<dbReference type="KEGG" id="whr:OG579_12840"/>
<evidence type="ECO:0000313" key="4">
    <source>
        <dbReference type="Proteomes" id="UP001432128"/>
    </source>
</evidence>
<feature type="chain" id="PRO_5043895481" evidence="1">
    <location>
        <begin position="29"/>
        <end position="188"/>
    </location>
</feature>
<sequence length="188" mass="19381">MRTVGRPARHRSAFAAAVLAVIGVMLMAACGSDPGPAATHNATDDAFVTAMARHHQRAIEVGQLAADRGTDPRVVDYGKLIVSQQTPELQKLNGWSGHWALPSAAAGEAMPDGYITDATLAGLRAQSGVAFDRAVLLASADSETGAAAMAQRELAAGVYDPARELATSIATAPTTQIPKLRALAAQLG</sequence>
<dbReference type="InterPro" id="IPR005183">
    <property type="entry name" value="DUF305_CopM-like"/>
</dbReference>
<dbReference type="AlphaFoldDB" id="A0AAU4JY12"/>
<proteinExistence type="predicted"/>
<dbReference type="Gene3D" id="1.20.1260.10">
    <property type="match status" value="1"/>
</dbReference>
<evidence type="ECO:0000259" key="2">
    <source>
        <dbReference type="Pfam" id="PF03713"/>
    </source>
</evidence>
<name>A0AAU4JY12_9NOCA</name>
<dbReference type="PANTHER" id="PTHR36933">
    <property type="entry name" value="SLL0788 PROTEIN"/>
    <property type="match status" value="1"/>
</dbReference>
<dbReference type="EMBL" id="CP108021">
    <property type="protein sequence ID" value="WUM18627.1"/>
    <property type="molecule type" value="Genomic_DNA"/>
</dbReference>
<feature type="domain" description="DUF305" evidence="2">
    <location>
        <begin position="44"/>
        <end position="183"/>
    </location>
</feature>
<dbReference type="PANTHER" id="PTHR36933:SF1">
    <property type="entry name" value="SLL0788 PROTEIN"/>
    <property type="match status" value="1"/>
</dbReference>